<evidence type="ECO:0000313" key="2">
    <source>
        <dbReference type="Proteomes" id="UP000218238"/>
    </source>
</evidence>
<keyword evidence="2" id="KW-1185">Reference proteome</keyword>
<reference evidence="1 2" key="1">
    <citation type="submission" date="2017-08" db="EMBL/GenBank/DDBJ databases">
        <title>Draft genome sequence of filamentous cyanobacterium Calothrix elsteri CCALA 953.</title>
        <authorList>
            <person name="Gagunashvili A.N."/>
            <person name="Elster J."/>
            <person name="Andresson O.S."/>
        </authorList>
    </citation>
    <scope>NUCLEOTIDE SEQUENCE [LARGE SCALE GENOMIC DNA]</scope>
    <source>
        <strain evidence="1 2">CCALA 953</strain>
    </source>
</reference>
<dbReference type="EMBL" id="NTFS01000563">
    <property type="protein sequence ID" value="PAX48290.1"/>
    <property type="molecule type" value="Genomic_DNA"/>
</dbReference>
<dbReference type="OrthoDB" id="515582at2"/>
<organism evidence="1 2">
    <name type="scientific">Brunnivagina elsteri CCALA 953</name>
    <dbReference type="NCBI Taxonomy" id="987040"/>
    <lineage>
        <taxon>Bacteria</taxon>
        <taxon>Bacillati</taxon>
        <taxon>Cyanobacteriota</taxon>
        <taxon>Cyanophyceae</taxon>
        <taxon>Nostocales</taxon>
        <taxon>Calotrichaceae</taxon>
        <taxon>Brunnivagina</taxon>
    </lineage>
</organism>
<dbReference type="Proteomes" id="UP000218238">
    <property type="component" value="Unassembled WGS sequence"/>
</dbReference>
<sequence length="81" mass="9652">MLEAISSEQAFITNIELFVSKADKFIKIYYSGISEENQVREIMQELQNLVLDTDLRQLEIDYQDYRERTDLFADCDNSTWF</sequence>
<evidence type="ECO:0000313" key="1">
    <source>
        <dbReference type="EMBL" id="PAX48290.1"/>
    </source>
</evidence>
<accession>A0A2A2TAS2</accession>
<gene>
    <name evidence="1" type="ORF">CK510_28365</name>
</gene>
<dbReference type="RefSeq" id="WP_095724824.1">
    <property type="nucleotide sequence ID" value="NZ_NTFS01000563.1"/>
</dbReference>
<comment type="caution">
    <text evidence="1">The sequence shown here is derived from an EMBL/GenBank/DDBJ whole genome shotgun (WGS) entry which is preliminary data.</text>
</comment>
<protein>
    <submittedName>
        <fullName evidence="1">Pb-reticulocyte-binding protein</fullName>
    </submittedName>
</protein>
<proteinExistence type="predicted"/>
<name>A0A2A2TAS2_9CYAN</name>
<dbReference type="AlphaFoldDB" id="A0A2A2TAS2"/>